<evidence type="ECO:0000256" key="2">
    <source>
        <dbReference type="SAM" id="Phobius"/>
    </source>
</evidence>
<dbReference type="Pfam" id="PF04203">
    <property type="entry name" value="Sortase"/>
    <property type="match status" value="1"/>
</dbReference>
<accession>A7VNL1</accession>
<dbReference type="Gene3D" id="2.40.260.10">
    <property type="entry name" value="Sortase"/>
    <property type="match status" value="1"/>
</dbReference>
<evidence type="ECO:0000256" key="1">
    <source>
        <dbReference type="ARBA" id="ARBA00022801"/>
    </source>
</evidence>
<dbReference type="OrthoDB" id="525039at2"/>
<reference evidence="3 4" key="2">
    <citation type="submission" date="2007-08" db="EMBL/GenBank/DDBJ databases">
        <authorList>
            <person name="Fulton L."/>
            <person name="Clifton S."/>
            <person name="Fulton B."/>
            <person name="Xu J."/>
            <person name="Minx P."/>
            <person name="Pepin K.H."/>
            <person name="Johnson M."/>
            <person name="Thiruvilangam P."/>
            <person name="Bhonagiri V."/>
            <person name="Nash W.E."/>
            <person name="Wang C."/>
            <person name="Mardis E.R."/>
            <person name="Wilson R.K."/>
        </authorList>
    </citation>
    <scope>NUCLEOTIDE SEQUENCE [LARGE SCALE GENOMIC DNA]</scope>
    <source>
        <strain evidence="3 4">DSM 753</strain>
    </source>
</reference>
<keyword evidence="1" id="KW-0378">Hydrolase</keyword>
<protein>
    <submittedName>
        <fullName evidence="3">Sortase family protein</fullName>
    </submittedName>
</protein>
<gene>
    <name evidence="3" type="ORF">CLOLEP_00137</name>
</gene>
<sequence>MARPHTSRRDVVMRRVIGLVACLVTAVVGSVLVWHGIDAGRTPQGWSRDSHGALVIPAPQTGHNPHPSPIGPVASPTPHQAGARVIVPAVGIDAPITGRLSQRTDGSWYPPAHGVARASQSAPLSAPSGTTMLAGHVWVVGDPGVFFRLREVHLGNEVAVTDQGRVQRYRVTDITVTPKMKLPQWAWGTLSGPRRVILITCGGHETVRDGHRMWDSNVIVTATRIK</sequence>
<keyword evidence="2" id="KW-1133">Transmembrane helix</keyword>
<evidence type="ECO:0000313" key="3">
    <source>
        <dbReference type="EMBL" id="EDO63056.1"/>
    </source>
</evidence>
<keyword evidence="2" id="KW-0472">Membrane</keyword>
<dbReference type="Proteomes" id="UP000003490">
    <property type="component" value="Unassembled WGS sequence"/>
</dbReference>
<dbReference type="SUPFAM" id="SSF63817">
    <property type="entry name" value="Sortase"/>
    <property type="match status" value="1"/>
</dbReference>
<evidence type="ECO:0000313" key="4">
    <source>
        <dbReference type="Proteomes" id="UP000003490"/>
    </source>
</evidence>
<dbReference type="HOGENOM" id="CLU_062592_3_1_9"/>
<dbReference type="eggNOG" id="COG3764">
    <property type="taxonomic scope" value="Bacteria"/>
</dbReference>
<dbReference type="AlphaFoldDB" id="A7VNL1"/>
<name>A7VNL1_9FIRM</name>
<dbReference type="InterPro" id="IPR023365">
    <property type="entry name" value="Sortase_dom-sf"/>
</dbReference>
<dbReference type="InterPro" id="IPR005754">
    <property type="entry name" value="Sortase"/>
</dbReference>
<feature type="transmembrane region" description="Helical" evidence="2">
    <location>
        <begin position="12"/>
        <end position="34"/>
    </location>
</feature>
<comment type="caution">
    <text evidence="3">The sequence shown here is derived from an EMBL/GenBank/DDBJ whole genome shotgun (WGS) entry which is preliminary data.</text>
</comment>
<organism evidence="3 4">
    <name type="scientific">[Clostridium] leptum DSM 753</name>
    <dbReference type="NCBI Taxonomy" id="428125"/>
    <lineage>
        <taxon>Bacteria</taxon>
        <taxon>Bacillati</taxon>
        <taxon>Bacillota</taxon>
        <taxon>Clostridia</taxon>
        <taxon>Eubacteriales</taxon>
        <taxon>Oscillospiraceae</taxon>
        <taxon>Oscillospiraceae incertae sedis</taxon>
    </lineage>
</organism>
<reference evidence="3 4" key="1">
    <citation type="submission" date="2007-08" db="EMBL/GenBank/DDBJ databases">
        <title>Draft genome sequence of Clostridium leptum (DSM 753).</title>
        <authorList>
            <person name="Sudarsanam P."/>
            <person name="Ley R."/>
            <person name="Guruge J."/>
            <person name="Turnbaugh P.J."/>
            <person name="Mahowald M."/>
            <person name="Liep D."/>
            <person name="Gordon J."/>
        </authorList>
    </citation>
    <scope>NUCLEOTIDE SEQUENCE [LARGE SCALE GENOMIC DNA]</scope>
    <source>
        <strain evidence="3 4">DSM 753</strain>
    </source>
</reference>
<dbReference type="InterPro" id="IPR042001">
    <property type="entry name" value="Sortase_F"/>
</dbReference>
<dbReference type="GO" id="GO:0016787">
    <property type="term" value="F:hydrolase activity"/>
    <property type="evidence" value="ECO:0007669"/>
    <property type="project" value="UniProtKB-KW"/>
</dbReference>
<dbReference type="CDD" id="cd05829">
    <property type="entry name" value="Sortase_F"/>
    <property type="match status" value="1"/>
</dbReference>
<dbReference type="EMBL" id="ABCB02000007">
    <property type="protein sequence ID" value="EDO63056.1"/>
    <property type="molecule type" value="Genomic_DNA"/>
</dbReference>
<proteinExistence type="predicted"/>
<keyword evidence="2" id="KW-0812">Transmembrane</keyword>